<gene>
    <name evidence="2" type="ORF">BPO_1127</name>
</gene>
<accession>A0AAU0F1F7</accession>
<sequence>MNTLLKTFGLVLIALFSSCQAQQTEKISIKNSKIIEANKKEFIGKPFSYLLGKIDQKSIKSILIPLTGKTEVGMITFNQISFNENRKTPIDNKPTYMRVIFYQNAEQLLGDRCLPSKEHPECAEWTKADEKRFGNLIVYDIYVGGKD</sequence>
<evidence type="ECO:0000313" key="2">
    <source>
        <dbReference type="EMBL" id="WOC51774.1"/>
    </source>
</evidence>
<organism evidence="2 3">
    <name type="scientific">Bergeyella porcorum</name>
    <dbReference type="NCBI Taxonomy" id="1735111"/>
    <lineage>
        <taxon>Bacteria</taxon>
        <taxon>Pseudomonadati</taxon>
        <taxon>Bacteroidota</taxon>
        <taxon>Flavobacteriia</taxon>
        <taxon>Flavobacteriales</taxon>
        <taxon>Weeksellaceae</taxon>
        <taxon>Bergeyella</taxon>
    </lineage>
</organism>
<keyword evidence="3" id="KW-1185">Reference proteome</keyword>
<keyword evidence="1" id="KW-0732">Signal</keyword>
<reference evidence="2" key="1">
    <citation type="submission" date="2023-10" db="EMBL/GenBank/DDBJ databases">
        <title>Characterization and whole genome sequencing of a novel strain of Bergeyella porcorum QD2021 isolated from pig.</title>
        <authorList>
            <person name="Liu G."/>
            <person name="Chen C."/>
            <person name="Han X."/>
        </authorList>
    </citation>
    <scope>NUCLEOTIDE SEQUENCE</scope>
    <source>
        <strain evidence="2">QD2021</strain>
    </source>
</reference>
<feature type="chain" id="PRO_5043344754" description="Lipoprotein" evidence="1">
    <location>
        <begin position="22"/>
        <end position="147"/>
    </location>
</feature>
<dbReference type="AlphaFoldDB" id="A0AAU0F1F7"/>
<name>A0AAU0F1F7_9FLAO</name>
<evidence type="ECO:0008006" key="4">
    <source>
        <dbReference type="Google" id="ProtNLM"/>
    </source>
</evidence>
<evidence type="ECO:0000313" key="3">
    <source>
        <dbReference type="Proteomes" id="UP001432059"/>
    </source>
</evidence>
<dbReference type="PROSITE" id="PS51257">
    <property type="entry name" value="PROKAR_LIPOPROTEIN"/>
    <property type="match status" value="1"/>
</dbReference>
<dbReference type="KEGG" id="bpor:BPO_1127"/>
<evidence type="ECO:0000256" key="1">
    <source>
        <dbReference type="SAM" id="SignalP"/>
    </source>
</evidence>
<protein>
    <recommendedName>
        <fullName evidence="4">Lipoprotein</fullName>
    </recommendedName>
</protein>
<proteinExistence type="predicted"/>
<dbReference type="RefSeq" id="WP_327983491.1">
    <property type="nucleotide sequence ID" value="NZ_CP136426.1"/>
</dbReference>
<dbReference type="Proteomes" id="UP001432059">
    <property type="component" value="Chromosome"/>
</dbReference>
<feature type="signal peptide" evidence="1">
    <location>
        <begin position="1"/>
        <end position="21"/>
    </location>
</feature>
<dbReference type="EMBL" id="CP136426">
    <property type="protein sequence ID" value="WOC51774.1"/>
    <property type="molecule type" value="Genomic_DNA"/>
</dbReference>